<dbReference type="SUPFAM" id="SSF53756">
    <property type="entry name" value="UDP-Glycosyltransferase/glycogen phosphorylase"/>
    <property type="match status" value="1"/>
</dbReference>
<dbReference type="AlphaFoldDB" id="A0A7I8VVT2"/>
<organism evidence="1 2">
    <name type="scientific">Dimorphilus gyrociliatus</name>
    <dbReference type="NCBI Taxonomy" id="2664684"/>
    <lineage>
        <taxon>Eukaryota</taxon>
        <taxon>Metazoa</taxon>
        <taxon>Spiralia</taxon>
        <taxon>Lophotrochozoa</taxon>
        <taxon>Annelida</taxon>
        <taxon>Polychaeta</taxon>
        <taxon>Polychaeta incertae sedis</taxon>
        <taxon>Dinophilidae</taxon>
        <taxon>Dimorphilus</taxon>
    </lineage>
</organism>
<accession>A0A7I8VVT2</accession>
<evidence type="ECO:0000313" key="2">
    <source>
        <dbReference type="Proteomes" id="UP000549394"/>
    </source>
</evidence>
<keyword evidence="2" id="KW-1185">Reference proteome</keyword>
<dbReference type="Proteomes" id="UP000549394">
    <property type="component" value="Unassembled WGS sequence"/>
</dbReference>
<dbReference type="EMBL" id="CAJFCJ010000011">
    <property type="protein sequence ID" value="CAD5119898.1"/>
    <property type="molecule type" value="Genomic_DNA"/>
</dbReference>
<evidence type="ECO:0000313" key="1">
    <source>
        <dbReference type="EMBL" id="CAD5119898.1"/>
    </source>
</evidence>
<gene>
    <name evidence="1" type="ORF">DGYR_LOCUS8075</name>
</gene>
<comment type="caution">
    <text evidence="1">The sequence shown here is derived from an EMBL/GenBank/DDBJ whole genome shotgun (WGS) entry which is preliminary data.</text>
</comment>
<dbReference type="OrthoDB" id="6283401at2759"/>
<dbReference type="Gene3D" id="3.40.50.2000">
    <property type="entry name" value="Glycogen Phosphorylase B"/>
    <property type="match status" value="1"/>
</dbReference>
<name>A0A7I8VVT2_9ANNE</name>
<proteinExistence type="predicted"/>
<dbReference type="Pfam" id="PF20706">
    <property type="entry name" value="GT4-conflict"/>
    <property type="match status" value="1"/>
</dbReference>
<sequence>MGDDENKSESHRTVLILSDTWSSTKEGIAAVTYGLASKLATYKGIKIYVNTVDQSISTSDRKEAERLGVELSIFENPTWSANIRNVTQIIGHAPFNHQLALKLKDEKFIDSEVLSFFHTTIDDVSWTADNLPYSFPTMNELVNCAERSSAVYSVTEKVHFYWSAKFRNRAKKPIDHRLYEPLSHPLLFQVPPVRKCDEIRLLVLTDNNQEGNFCGEDIGACAVSKLAELYEKEYDSLAQKLKLIIGTHEKAGELSRTRDRCQKQILQNNLPMEVIQWRDVNEMLEAIHNSDVVLAASRCEPMGFFGLAPLCAGVPCLISENSTLAPLVQRLTTEPHLILTPTTPLPAVVRQDATTWAVKLKEVLSNMNKARRAALQFQKSLRNDGKTKKTHDDMVAFCINGLRIKHQVTKVNLMASVNEEHELSTQRSLNKFICYTLKQCWRLKHHPLTLEEDLQPAIPSIQPDLNSLVKNVIDKIEARGRRILAVEGDTNSFIVHCPTAEAASDLWASCDIINDSLFLTLLASTDESHNPVLNKFRIRSIEMRTHIDGPEFLKYKKALLLAADRADEAPNVAINI</sequence>
<reference evidence="1 2" key="1">
    <citation type="submission" date="2020-08" db="EMBL/GenBank/DDBJ databases">
        <authorList>
            <person name="Hejnol A."/>
        </authorList>
    </citation>
    <scope>NUCLEOTIDE SEQUENCE [LARGE SCALE GENOMIC DNA]</scope>
</reference>
<protein>
    <submittedName>
        <fullName evidence="1">DgyrCDS8478</fullName>
    </submittedName>
</protein>